<evidence type="ECO:0000313" key="3">
    <source>
        <dbReference type="Proteomes" id="UP000078561"/>
    </source>
</evidence>
<dbReference type="EMBL" id="LT552523">
    <property type="protein sequence ID" value="SAL99212.1"/>
    <property type="molecule type" value="Genomic_DNA"/>
</dbReference>
<dbReference type="Proteomes" id="UP000078561">
    <property type="component" value="Unassembled WGS sequence"/>
</dbReference>
<evidence type="ECO:0000256" key="1">
    <source>
        <dbReference type="SAM" id="MobiDB-lite"/>
    </source>
</evidence>
<dbReference type="AlphaFoldDB" id="A0A163JGM4"/>
<name>A0A163JGM4_ABSGL</name>
<feature type="compositionally biased region" description="Low complexity" evidence="1">
    <location>
        <begin position="89"/>
        <end position="103"/>
    </location>
</feature>
<protein>
    <submittedName>
        <fullName evidence="2">Uncharacterized protein</fullName>
    </submittedName>
</protein>
<dbReference type="InParanoid" id="A0A163JGM4"/>
<accession>A0A163JGM4</accession>
<reference evidence="2" key="1">
    <citation type="submission" date="2016-04" db="EMBL/GenBank/DDBJ databases">
        <authorList>
            <person name="Evans L.H."/>
            <person name="Alamgir A."/>
            <person name="Owens N."/>
            <person name="Weber N.D."/>
            <person name="Virtaneva K."/>
            <person name="Barbian K."/>
            <person name="Babar A."/>
            <person name="Rosenke K."/>
        </authorList>
    </citation>
    <scope>NUCLEOTIDE SEQUENCE [LARGE SCALE GENOMIC DNA]</scope>
    <source>
        <strain evidence="2">CBS 101.48</strain>
    </source>
</reference>
<keyword evidence="3" id="KW-1185">Reference proteome</keyword>
<organism evidence="2">
    <name type="scientific">Absidia glauca</name>
    <name type="common">Pin mould</name>
    <dbReference type="NCBI Taxonomy" id="4829"/>
    <lineage>
        <taxon>Eukaryota</taxon>
        <taxon>Fungi</taxon>
        <taxon>Fungi incertae sedis</taxon>
        <taxon>Mucoromycota</taxon>
        <taxon>Mucoromycotina</taxon>
        <taxon>Mucoromycetes</taxon>
        <taxon>Mucorales</taxon>
        <taxon>Cunninghamellaceae</taxon>
        <taxon>Absidia</taxon>
    </lineage>
</organism>
<gene>
    <name evidence="2" type="primary">ABSGL_04799.1 scaffold 5911</name>
</gene>
<evidence type="ECO:0000313" key="2">
    <source>
        <dbReference type="EMBL" id="SAL99212.1"/>
    </source>
</evidence>
<sequence length="121" mass="12790">MRIRNCNKSSSRASSSKPTTNANSPPVIDLDGDDLSLPEFGSVNDPPSPLVASLSSSGTNVWSREPTLLLESNSVRDIRVPQLKRPRKSTPSAPSSSATGSKGVPIVVPGNPKGKGKERRQ</sequence>
<proteinExistence type="predicted"/>
<feature type="region of interest" description="Disordered" evidence="1">
    <location>
        <begin position="1"/>
        <end position="121"/>
    </location>
</feature>